<evidence type="ECO:0008006" key="3">
    <source>
        <dbReference type="Google" id="ProtNLM"/>
    </source>
</evidence>
<name>A0A848P165_9RALS</name>
<dbReference type="SUPFAM" id="SSF51161">
    <property type="entry name" value="Trimeric LpxA-like enzymes"/>
    <property type="match status" value="1"/>
</dbReference>
<sequence length="217" mass="24279">MNLINHTRASLLDYTAAQTAHFFPDGRTAQVRSALDTHLNEALDRLRTCINAVRFWPEQTFNVLHSTQYCLYLYFLSNTIWRHGGPEEVCTKLFLLNKALNGIDCFYEIEMPDIFFIGHSAGIVLAKATYGNYLVLYQNSTVGKNHGVAPVLEEGVILYANTAVIGRSQCGRGSIISAGTQVINHDTRADCTAFAGQAGQLVFKPNKRRLLDDFFRL</sequence>
<dbReference type="Proteomes" id="UP000575469">
    <property type="component" value="Unassembled WGS sequence"/>
</dbReference>
<accession>A0A848P165</accession>
<dbReference type="EMBL" id="JABBZM010000013">
    <property type="protein sequence ID" value="NMV39279.1"/>
    <property type="molecule type" value="Genomic_DNA"/>
</dbReference>
<dbReference type="InterPro" id="IPR011004">
    <property type="entry name" value="Trimer_LpxA-like_sf"/>
</dbReference>
<protein>
    <recommendedName>
        <fullName evidence="3">Serine acetyltransferase</fullName>
    </recommendedName>
</protein>
<organism evidence="1 2">
    <name type="scientific">Ralstonia insidiosa</name>
    <dbReference type="NCBI Taxonomy" id="190721"/>
    <lineage>
        <taxon>Bacteria</taxon>
        <taxon>Pseudomonadati</taxon>
        <taxon>Pseudomonadota</taxon>
        <taxon>Betaproteobacteria</taxon>
        <taxon>Burkholderiales</taxon>
        <taxon>Burkholderiaceae</taxon>
        <taxon>Ralstonia</taxon>
    </lineage>
</organism>
<dbReference type="Gene3D" id="2.160.10.10">
    <property type="entry name" value="Hexapeptide repeat proteins"/>
    <property type="match status" value="1"/>
</dbReference>
<reference evidence="1 2" key="1">
    <citation type="submission" date="2020-04" db="EMBL/GenBank/DDBJ databases">
        <title>Ralstonia insidiosa genome sequencing and assembly.</title>
        <authorList>
            <person name="Martins R.C.R."/>
            <person name="Perdigao-Neto L.V."/>
            <person name="Levin A.S.S."/>
            <person name="Costa S.F."/>
        </authorList>
    </citation>
    <scope>NUCLEOTIDE SEQUENCE [LARGE SCALE GENOMIC DNA]</scope>
    <source>
        <strain evidence="1 2">5047</strain>
    </source>
</reference>
<gene>
    <name evidence="1" type="ORF">HGR00_15300</name>
</gene>
<comment type="caution">
    <text evidence="1">The sequence shown here is derived from an EMBL/GenBank/DDBJ whole genome shotgun (WGS) entry which is preliminary data.</text>
</comment>
<evidence type="ECO:0000313" key="2">
    <source>
        <dbReference type="Proteomes" id="UP000575469"/>
    </source>
</evidence>
<dbReference type="AlphaFoldDB" id="A0A848P165"/>
<evidence type="ECO:0000313" key="1">
    <source>
        <dbReference type="EMBL" id="NMV39279.1"/>
    </source>
</evidence>
<proteinExistence type="predicted"/>
<dbReference type="RefSeq" id="WP_169340548.1">
    <property type="nucleotide sequence ID" value="NZ_JABBZM010000013.1"/>
</dbReference>